<keyword evidence="4" id="KW-1185">Reference proteome</keyword>
<keyword evidence="2" id="KW-1133">Transmembrane helix</keyword>
<dbReference type="InterPro" id="IPR011043">
    <property type="entry name" value="Gal_Oxase/kelch_b-propeller"/>
</dbReference>
<evidence type="ECO:0000256" key="1">
    <source>
        <dbReference type="SAM" id="MobiDB-lite"/>
    </source>
</evidence>
<keyword evidence="2" id="KW-0472">Membrane</keyword>
<name>A0AAE0KCN0_9PEZI</name>
<evidence type="ECO:0000313" key="3">
    <source>
        <dbReference type="EMBL" id="KAK3373732.1"/>
    </source>
</evidence>
<evidence type="ECO:0000256" key="2">
    <source>
        <dbReference type="SAM" id="Phobius"/>
    </source>
</evidence>
<dbReference type="SUPFAM" id="SSF50965">
    <property type="entry name" value="Galactose oxidase, central domain"/>
    <property type="match status" value="1"/>
</dbReference>
<accession>A0AAE0KCN0</accession>
<evidence type="ECO:0008006" key="5">
    <source>
        <dbReference type="Google" id="ProtNLM"/>
    </source>
</evidence>
<protein>
    <recommendedName>
        <fullName evidence="5">Kelch repeat protein</fullName>
    </recommendedName>
</protein>
<dbReference type="InterPro" id="IPR015915">
    <property type="entry name" value="Kelch-typ_b-propeller"/>
</dbReference>
<organism evidence="3 4">
    <name type="scientific">Lasiosphaeria ovina</name>
    <dbReference type="NCBI Taxonomy" id="92902"/>
    <lineage>
        <taxon>Eukaryota</taxon>
        <taxon>Fungi</taxon>
        <taxon>Dikarya</taxon>
        <taxon>Ascomycota</taxon>
        <taxon>Pezizomycotina</taxon>
        <taxon>Sordariomycetes</taxon>
        <taxon>Sordariomycetidae</taxon>
        <taxon>Sordariales</taxon>
        <taxon>Lasiosphaeriaceae</taxon>
        <taxon>Lasiosphaeria</taxon>
    </lineage>
</organism>
<reference evidence="3" key="1">
    <citation type="journal article" date="2023" name="Mol. Phylogenet. Evol.">
        <title>Genome-scale phylogeny and comparative genomics of the fungal order Sordariales.</title>
        <authorList>
            <person name="Hensen N."/>
            <person name="Bonometti L."/>
            <person name="Westerberg I."/>
            <person name="Brannstrom I.O."/>
            <person name="Guillou S."/>
            <person name="Cros-Aarteil S."/>
            <person name="Calhoun S."/>
            <person name="Haridas S."/>
            <person name="Kuo A."/>
            <person name="Mondo S."/>
            <person name="Pangilinan J."/>
            <person name="Riley R."/>
            <person name="LaButti K."/>
            <person name="Andreopoulos B."/>
            <person name="Lipzen A."/>
            <person name="Chen C."/>
            <person name="Yan M."/>
            <person name="Daum C."/>
            <person name="Ng V."/>
            <person name="Clum A."/>
            <person name="Steindorff A."/>
            <person name="Ohm R.A."/>
            <person name="Martin F."/>
            <person name="Silar P."/>
            <person name="Natvig D.O."/>
            <person name="Lalanne C."/>
            <person name="Gautier V."/>
            <person name="Ament-Velasquez S.L."/>
            <person name="Kruys A."/>
            <person name="Hutchinson M.I."/>
            <person name="Powell A.J."/>
            <person name="Barry K."/>
            <person name="Miller A.N."/>
            <person name="Grigoriev I.V."/>
            <person name="Debuchy R."/>
            <person name="Gladieux P."/>
            <person name="Hiltunen Thoren M."/>
            <person name="Johannesson H."/>
        </authorList>
    </citation>
    <scope>NUCLEOTIDE SEQUENCE</scope>
    <source>
        <strain evidence="3">CBS 958.72</strain>
    </source>
</reference>
<dbReference type="Gene3D" id="2.120.10.80">
    <property type="entry name" value="Kelch-type beta propeller"/>
    <property type="match status" value="1"/>
</dbReference>
<evidence type="ECO:0000313" key="4">
    <source>
        <dbReference type="Proteomes" id="UP001287356"/>
    </source>
</evidence>
<feature type="region of interest" description="Disordered" evidence="1">
    <location>
        <begin position="247"/>
        <end position="308"/>
    </location>
</feature>
<dbReference type="Proteomes" id="UP001287356">
    <property type="component" value="Unassembled WGS sequence"/>
</dbReference>
<gene>
    <name evidence="3" type="ORF">B0T24DRAFT_272635</name>
</gene>
<dbReference type="AlphaFoldDB" id="A0AAE0KCN0"/>
<comment type="caution">
    <text evidence="3">The sequence shown here is derived from an EMBL/GenBank/DDBJ whole genome shotgun (WGS) entry which is preliminary data.</text>
</comment>
<sequence>MPRLTGALPTNRGLTEGRWQAAAAPASFSAGLSTITTATSTITQISRDSLAASLSNNRTYELLVYGGWAGELGSAAVSYDEAFVLTLPGFRWIKADHPARHPRYGLTCNAVGGGQVLAIGGVDPTQNTSASADAYDAVFDTPDPFAQGLAVFDSGSLAWKDAYASKPAAYMPAAQIQEYYNANGRTPDGGFDSADLKTLFSVENFGASNSSGLVGGVAAVATISALAIFFRRARSRRNARRTIEVLFPVSPRPQGPEQALKNEKPQSPQSPAAPLPPPHVFELAAPMESEAGGAHELSGASRVRYELA</sequence>
<reference evidence="3" key="2">
    <citation type="submission" date="2023-06" db="EMBL/GenBank/DDBJ databases">
        <authorList>
            <consortium name="Lawrence Berkeley National Laboratory"/>
            <person name="Haridas S."/>
            <person name="Hensen N."/>
            <person name="Bonometti L."/>
            <person name="Westerberg I."/>
            <person name="Brannstrom I.O."/>
            <person name="Guillou S."/>
            <person name="Cros-Aarteil S."/>
            <person name="Calhoun S."/>
            <person name="Kuo A."/>
            <person name="Mondo S."/>
            <person name="Pangilinan J."/>
            <person name="Riley R."/>
            <person name="Labutti K."/>
            <person name="Andreopoulos B."/>
            <person name="Lipzen A."/>
            <person name="Chen C."/>
            <person name="Yanf M."/>
            <person name="Daum C."/>
            <person name="Ng V."/>
            <person name="Clum A."/>
            <person name="Steindorff A."/>
            <person name="Ohm R."/>
            <person name="Martin F."/>
            <person name="Silar P."/>
            <person name="Natvig D."/>
            <person name="Lalanne C."/>
            <person name="Gautier V."/>
            <person name="Ament-Velasquez S.L."/>
            <person name="Kruys A."/>
            <person name="Hutchinson M.I."/>
            <person name="Powell A.J."/>
            <person name="Barry K."/>
            <person name="Miller A.N."/>
            <person name="Grigoriev I.V."/>
            <person name="Debuchy R."/>
            <person name="Gladieux P."/>
            <person name="Thoren M.H."/>
            <person name="Johannesson H."/>
        </authorList>
    </citation>
    <scope>NUCLEOTIDE SEQUENCE</scope>
    <source>
        <strain evidence="3">CBS 958.72</strain>
    </source>
</reference>
<dbReference type="EMBL" id="JAULSN010000004">
    <property type="protein sequence ID" value="KAK3373732.1"/>
    <property type="molecule type" value="Genomic_DNA"/>
</dbReference>
<keyword evidence="2" id="KW-0812">Transmembrane</keyword>
<feature type="transmembrane region" description="Helical" evidence="2">
    <location>
        <begin position="212"/>
        <end position="230"/>
    </location>
</feature>
<proteinExistence type="predicted"/>